<dbReference type="GO" id="GO:0003677">
    <property type="term" value="F:DNA binding"/>
    <property type="evidence" value="ECO:0007669"/>
    <property type="project" value="UniProtKB-KW"/>
</dbReference>
<keyword evidence="2" id="KW-0805">Transcription regulation</keyword>
<keyword evidence="3" id="KW-0238">DNA-binding</keyword>
<organism evidence="8 9">
    <name type="scientific">Solanum bulbocastanum</name>
    <name type="common">Wild potato</name>
    <dbReference type="NCBI Taxonomy" id="147425"/>
    <lineage>
        <taxon>Eukaryota</taxon>
        <taxon>Viridiplantae</taxon>
        <taxon>Streptophyta</taxon>
        <taxon>Embryophyta</taxon>
        <taxon>Tracheophyta</taxon>
        <taxon>Spermatophyta</taxon>
        <taxon>Magnoliopsida</taxon>
        <taxon>eudicotyledons</taxon>
        <taxon>Gunneridae</taxon>
        <taxon>Pentapetalae</taxon>
        <taxon>asterids</taxon>
        <taxon>lamiids</taxon>
        <taxon>Solanales</taxon>
        <taxon>Solanaceae</taxon>
        <taxon>Solanoideae</taxon>
        <taxon>Solaneae</taxon>
        <taxon>Solanum</taxon>
    </lineage>
</organism>
<dbReference type="PANTHER" id="PTHR31541">
    <property type="entry name" value="B3 DOMAIN PLANT PROTEIN-RELATED"/>
    <property type="match status" value="1"/>
</dbReference>
<feature type="coiled-coil region" evidence="6">
    <location>
        <begin position="105"/>
        <end position="132"/>
    </location>
</feature>
<keyword evidence="5" id="KW-0539">Nucleus</keyword>
<evidence type="ECO:0000256" key="7">
    <source>
        <dbReference type="SAM" id="MobiDB-lite"/>
    </source>
</evidence>
<evidence type="ECO:0000256" key="3">
    <source>
        <dbReference type="ARBA" id="ARBA00023125"/>
    </source>
</evidence>
<comment type="subcellular location">
    <subcellularLocation>
        <location evidence="1">Nucleus</location>
    </subcellularLocation>
</comment>
<dbReference type="EMBL" id="JBANQN010000002">
    <property type="protein sequence ID" value="KAK6796443.1"/>
    <property type="molecule type" value="Genomic_DNA"/>
</dbReference>
<evidence type="ECO:0008006" key="10">
    <source>
        <dbReference type="Google" id="ProtNLM"/>
    </source>
</evidence>
<name>A0AAN8TXA9_SOLBU</name>
<evidence type="ECO:0000256" key="1">
    <source>
        <dbReference type="ARBA" id="ARBA00004123"/>
    </source>
</evidence>
<protein>
    <recommendedName>
        <fullName evidence="10">B3 domain-containing protein</fullName>
    </recommendedName>
</protein>
<evidence type="ECO:0000313" key="9">
    <source>
        <dbReference type="Proteomes" id="UP001371456"/>
    </source>
</evidence>
<keyword evidence="6" id="KW-0175">Coiled coil</keyword>
<evidence type="ECO:0000256" key="4">
    <source>
        <dbReference type="ARBA" id="ARBA00023163"/>
    </source>
</evidence>
<sequence length="331" mass="38417">MGMLMEDDDGGGSKEESGITDFECVDVEEHEKDKAFRKNPFMCEHSVDHYYYLLPRAKRSRIFRRKNPPTVMPSQSMSQKKGLKIRISLKRKTIEAVDEDLSMERNKTETLLDEKQSKLEDREKKTETLLDEKQSKWKDRERKRRKIKPIIDPPVLPDELKEKISRMGVQISQVKLVIQKVLYDTDLSYKHMRLSIPINQVENKDFLTPQQKMVLETRDIVSKKKNKIQFNLIEPSLEETKIHLAKWDMSNSSNYVLLNDWMQVVERNNLKSGMVVQLWSFHQHLIPWLALVLDCVASLARFSTVSASFFPLAQRLGDGAATHGLNGSKTA</sequence>
<comment type="caution">
    <text evidence="8">The sequence shown here is derived from an EMBL/GenBank/DDBJ whole genome shotgun (WGS) entry which is preliminary data.</text>
</comment>
<gene>
    <name evidence="8" type="ORF">RDI58_004144</name>
</gene>
<accession>A0AAN8TXA9</accession>
<evidence type="ECO:0000256" key="5">
    <source>
        <dbReference type="ARBA" id="ARBA00023242"/>
    </source>
</evidence>
<evidence type="ECO:0000256" key="6">
    <source>
        <dbReference type="SAM" id="Coils"/>
    </source>
</evidence>
<feature type="compositionally biased region" description="Acidic residues" evidence="7">
    <location>
        <begin position="1"/>
        <end position="10"/>
    </location>
</feature>
<dbReference type="InterPro" id="IPR015300">
    <property type="entry name" value="DNA-bd_pseudobarrel_sf"/>
</dbReference>
<reference evidence="8 9" key="1">
    <citation type="submission" date="2024-02" db="EMBL/GenBank/DDBJ databases">
        <title>de novo genome assembly of Solanum bulbocastanum strain 11H21.</title>
        <authorList>
            <person name="Hosaka A.J."/>
        </authorList>
    </citation>
    <scope>NUCLEOTIDE SEQUENCE [LARGE SCALE GENOMIC DNA]</scope>
    <source>
        <tissue evidence="8">Young leaves</tissue>
    </source>
</reference>
<dbReference type="Proteomes" id="UP001371456">
    <property type="component" value="Unassembled WGS sequence"/>
</dbReference>
<keyword evidence="4" id="KW-0804">Transcription</keyword>
<dbReference type="AlphaFoldDB" id="A0AAN8TXA9"/>
<dbReference type="SUPFAM" id="SSF101936">
    <property type="entry name" value="DNA-binding pseudobarrel domain"/>
    <property type="match status" value="1"/>
</dbReference>
<evidence type="ECO:0000256" key="2">
    <source>
        <dbReference type="ARBA" id="ARBA00023015"/>
    </source>
</evidence>
<dbReference type="InterPro" id="IPR005508">
    <property type="entry name" value="At2g31720-like"/>
</dbReference>
<dbReference type="PANTHER" id="PTHR31541:SF62">
    <property type="entry name" value="TF-B3 DOMAIN-CONTAINING PROTEIN"/>
    <property type="match status" value="1"/>
</dbReference>
<proteinExistence type="predicted"/>
<dbReference type="GO" id="GO:0005634">
    <property type="term" value="C:nucleus"/>
    <property type="evidence" value="ECO:0007669"/>
    <property type="project" value="UniProtKB-SubCell"/>
</dbReference>
<feature type="region of interest" description="Disordered" evidence="7">
    <location>
        <begin position="1"/>
        <end position="21"/>
    </location>
</feature>
<dbReference type="Pfam" id="PF03754">
    <property type="entry name" value="At2g31720-like"/>
    <property type="match status" value="1"/>
</dbReference>
<keyword evidence="9" id="KW-1185">Reference proteome</keyword>
<dbReference type="Gene3D" id="2.40.330.10">
    <property type="entry name" value="DNA-binding pseudobarrel domain"/>
    <property type="match status" value="1"/>
</dbReference>
<evidence type="ECO:0000313" key="8">
    <source>
        <dbReference type="EMBL" id="KAK6796443.1"/>
    </source>
</evidence>